<dbReference type="HAMAP" id="MF_00182">
    <property type="entry name" value="Formyl_trans"/>
    <property type="match status" value="1"/>
</dbReference>
<dbReference type="InterPro" id="IPR005794">
    <property type="entry name" value="Fmt"/>
</dbReference>
<evidence type="ECO:0000313" key="8">
    <source>
        <dbReference type="EMBL" id="KKP63903.1"/>
    </source>
</evidence>
<dbReference type="Gene3D" id="3.40.50.12230">
    <property type="match status" value="1"/>
</dbReference>
<dbReference type="InterPro" id="IPR002376">
    <property type="entry name" value="Formyl_transf_N"/>
</dbReference>
<evidence type="ECO:0000259" key="7">
    <source>
        <dbReference type="Pfam" id="PF02911"/>
    </source>
</evidence>
<dbReference type="Pfam" id="PF02911">
    <property type="entry name" value="Formyl_trans_C"/>
    <property type="match status" value="1"/>
</dbReference>
<dbReference type="Proteomes" id="UP000033866">
    <property type="component" value="Unassembled WGS sequence"/>
</dbReference>
<dbReference type="InterPro" id="IPR001555">
    <property type="entry name" value="GART_AS"/>
</dbReference>
<dbReference type="PROSITE" id="PS00373">
    <property type="entry name" value="GART"/>
    <property type="match status" value="1"/>
</dbReference>
<comment type="similarity">
    <text evidence="1 5">Belongs to the Fmt family.</text>
</comment>
<proteinExistence type="inferred from homology"/>
<gene>
    <name evidence="5" type="primary">fmt</name>
    <name evidence="8" type="ORF">UR61_C0060G0002</name>
</gene>
<evidence type="ECO:0000256" key="1">
    <source>
        <dbReference type="ARBA" id="ARBA00010699"/>
    </source>
</evidence>
<dbReference type="InterPro" id="IPR036477">
    <property type="entry name" value="Formyl_transf_N_sf"/>
</dbReference>
<dbReference type="SUPFAM" id="SSF50486">
    <property type="entry name" value="FMT C-terminal domain-like"/>
    <property type="match status" value="1"/>
</dbReference>
<comment type="function">
    <text evidence="5">Attaches a formyl group to the free amino group of methionyl-tRNA(fMet). The formyl group appears to play a dual role in the initiator identity of N-formylmethionyl-tRNA by promoting its recognition by IF2 and preventing the misappropriation of this tRNA by the elongation apparatus.</text>
</comment>
<dbReference type="InterPro" id="IPR041711">
    <property type="entry name" value="Met-tRNA-FMT_N"/>
</dbReference>
<dbReference type="InterPro" id="IPR011034">
    <property type="entry name" value="Formyl_transferase-like_C_sf"/>
</dbReference>
<accession>A0A0G0B392</accession>
<keyword evidence="3 5" id="KW-0808">Transferase</keyword>
<dbReference type="NCBIfam" id="TIGR00460">
    <property type="entry name" value="fmt"/>
    <property type="match status" value="1"/>
</dbReference>
<comment type="caution">
    <text evidence="8">The sequence shown here is derived from an EMBL/GenBank/DDBJ whole genome shotgun (WGS) entry which is preliminary data.</text>
</comment>
<reference evidence="8 9" key="1">
    <citation type="journal article" date="2015" name="Nature">
        <title>rRNA introns, odd ribosomes, and small enigmatic genomes across a large radiation of phyla.</title>
        <authorList>
            <person name="Brown C.T."/>
            <person name="Hug L.A."/>
            <person name="Thomas B.C."/>
            <person name="Sharon I."/>
            <person name="Castelle C.J."/>
            <person name="Singh A."/>
            <person name="Wilkins M.J."/>
            <person name="Williams K.H."/>
            <person name="Banfield J.F."/>
        </authorList>
    </citation>
    <scope>NUCLEOTIDE SEQUENCE [LARGE SCALE GENOMIC DNA]</scope>
</reference>
<evidence type="ECO:0000259" key="6">
    <source>
        <dbReference type="Pfam" id="PF00551"/>
    </source>
</evidence>
<sequence>MRNLTKEPVKTLFLGTDWESVETLDALNKDERFDIVGVITTVDKPFGRKQILTPSKVKEYALKNDIKVFHTEKNNEKYQEALDILKPELIVCKAFGEIIPGFFLEYPIYKAINVHFSILPKYRGAVPIQKAILEGEKETGISIMLMSEGMDEGDILKIFKEPILEKDTNLSLRQRLVKKSAKVLGDVLEGWVNGEIIQVKQDSSKATHCWQKDISKENAEIKWETMEPEYIERLVRAMIPWPVAWYISKNNTQENLLNKRIQILEAEILNLKSDLLPGIMFTKEGKVLVTTKNQNKVLRLVKFQIEGKKETNEKDFLTGVGRKL</sequence>
<comment type="catalytic activity">
    <reaction evidence="5">
        <text>L-methionyl-tRNA(fMet) + (6R)-10-formyltetrahydrofolate = N-formyl-L-methionyl-tRNA(fMet) + (6S)-5,6,7,8-tetrahydrofolate + H(+)</text>
        <dbReference type="Rhea" id="RHEA:24380"/>
        <dbReference type="Rhea" id="RHEA-COMP:9952"/>
        <dbReference type="Rhea" id="RHEA-COMP:9953"/>
        <dbReference type="ChEBI" id="CHEBI:15378"/>
        <dbReference type="ChEBI" id="CHEBI:57453"/>
        <dbReference type="ChEBI" id="CHEBI:78530"/>
        <dbReference type="ChEBI" id="CHEBI:78844"/>
        <dbReference type="ChEBI" id="CHEBI:195366"/>
        <dbReference type="EC" id="2.1.2.9"/>
    </reaction>
</comment>
<dbReference type="InterPro" id="IPR005793">
    <property type="entry name" value="Formyl_trans_C"/>
</dbReference>
<dbReference type="GO" id="GO:0004479">
    <property type="term" value="F:methionyl-tRNA formyltransferase activity"/>
    <property type="evidence" value="ECO:0007669"/>
    <property type="project" value="UniProtKB-UniRule"/>
</dbReference>
<evidence type="ECO:0000313" key="9">
    <source>
        <dbReference type="Proteomes" id="UP000033866"/>
    </source>
</evidence>
<feature type="binding site" evidence="5">
    <location>
        <begin position="117"/>
        <end position="120"/>
    </location>
    <ligand>
        <name>(6S)-5,6,7,8-tetrahydrofolate</name>
        <dbReference type="ChEBI" id="CHEBI:57453"/>
    </ligand>
</feature>
<evidence type="ECO:0000256" key="5">
    <source>
        <dbReference type="HAMAP-Rule" id="MF_00182"/>
    </source>
</evidence>
<dbReference type="EMBL" id="LBPV01000060">
    <property type="protein sequence ID" value="KKP63903.1"/>
    <property type="molecule type" value="Genomic_DNA"/>
</dbReference>
<organism evidence="8 9">
    <name type="scientific">candidate division WS6 bacterium GW2011_GWE1_34_7</name>
    <dbReference type="NCBI Taxonomy" id="1619093"/>
    <lineage>
        <taxon>Bacteria</taxon>
        <taxon>Candidatus Dojkabacteria</taxon>
    </lineage>
</organism>
<name>A0A0G0B392_9BACT</name>
<dbReference type="PANTHER" id="PTHR11138">
    <property type="entry name" value="METHIONYL-TRNA FORMYLTRANSFERASE"/>
    <property type="match status" value="1"/>
</dbReference>
<dbReference type="CDD" id="cd08704">
    <property type="entry name" value="Met_tRNA_FMT_C"/>
    <property type="match status" value="1"/>
</dbReference>
<dbReference type="GO" id="GO:0005829">
    <property type="term" value="C:cytosol"/>
    <property type="evidence" value="ECO:0007669"/>
    <property type="project" value="TreeGrafter"/>
</dbReference>
<dbReference type="AlphaFoldDB" id="A0A0G0B392"/>
<dbReference type="InterPro" id="IPR044135">
    <property type="entry name" value="Met-tRNA-FMT_C"/>
</dbReference>
<dbReference type="PANTHER" id="PTHR11138:SF5">
    <property type="entry name" value="METHIONYL-TRNA FORMYLTRANSFERASE, MITOCHONDRIAL"/>
    <property type="match status" value="1"/>
</dbReference>
<dbReference type="CDD" id="cd08646">
    <property type="entry name" value="FMT_core_Met-tRNA-FMT_N"/>
    <property type="match status" value="1"/>
</dbReference>
<evidence type="ECO:0000256" key="2">
    <source>
        <dbReference type="ARBA" id="ARBA00012261"/>
    </source>
</evidence>
<keyword evidence="4 5" id="KW-0648">Protein biosynthesis</keyword>
<evidence type="ECO:0000256" key="4">
    <source>
        <dbReference type="ARBA" id="ARBA00022917"/>
    </source>
</evidence>
<dbReference type="SUPFAM" id="SSF53328">
    <property type="entry name" value="Formyltransferase"/>
    <property type="match status" value="1"/>
</dbReference>
<protein>
    <recommendedName>
        <fullName evidence="2 5">Methionyl-tRNA formyltransferase</fullName>
        <ecNumber evidence="2 5">2.1.2.9</ecNumber>
    </recommendedName>
</protein>
<feature type="domain" description="Formyl transferase C-terminal" evidence="7">
    <location>
        <begin position="214"/>
        <end position="319"/>
    </location>
</feature>
<dbReference type="PATRIC" id="fig|1619093.3.peg.548"/>
<dbReference type="Pfam" id="PF00551">
    <property type="entry name" value="Formyl_trans_N"/>
    <property type="match status" value="1"/>
</dbReference>
<evidence type="ECO:0000256" key="3">
    <source>
        <dbReference type="ARBA" id="ARBA00022679"/>
    </source>
</evidence>
<feature type="domain" description="Formyl transferase N-terminal" evidence="6">
    <location>
        <begin position="13"/>
        <end position="187"/>
    </location>
</feature>
<dbReference type="EC" id="2.1.2.9" evidence="2 5"/>